<accession>A0A0B4EGS1</accession>
<proteinExistence type="predicted"/>
<evidence type="ECO:0000313" key="2">
    <source>
        <dbReference type="EMBL" id="KID48496.1"/>
    </source>
</evidence>
<evidence type="ECO:0000313" key="3">
    <source>
        <dbReference type="Proteomes" id="UP000031184"/>
    </source>
</evidence>
<dbReference type="SUPFAM" id="SSF82051">
    <property type="entry name" value="Obg GTP-binding protein N-terminal domain"/>
    <property type="match status" value="1"/>
</dbReference>
<protein>
    <recommendedName>
        <fullName evidence="1">Obg domain-containing protein</fullName>
    </recommendedName>
</protein>
<sequence length="40" mass="4562">MFGKSGEDLIIKVPVGTQVRDLQTGKLLLDMHEKKKLECY</sequence>
<evidence type="ECO:0000259" key="1">
    <source>
        <dbReference type="PROSITE" id="PS51883"/>
    </source>
</evidence>
<dbReference type="GO" id="GO:0042254">
    <property type="term" value="P:ribosome biogenesis"/>
    <property type="evidence" value="ECO:0007669"/>
    <property type="project" value="UniProtKB-UniRule"/>
</dbReference>
<organism evidence="2 3">
    <name type="scientific">Fusobacterium necrophorum subsp. funduliforme B35</name>
    <dbReference type="NCBI Taxonomy" id="1226633"/>
    <lineage>
        <taxon>Bacteria</taxon>
        <taxon>Fusobacteriati</taxon>
        <taxon>Fusobacteriota</taxon>
        <taxon>Fusobacteriia</taxon>
        <taxon>Fusobacteriales</taxon>
        <taxon>Fusobacteriaceae</taxon>
        <taxon>Fusobacterium</taxon>
    </lineage>
</organism>
<dbReference type="Pfam" id="PF01018">
    <property type="entry name" value="GTP1_OBG"/>
    <property type="match status" value="1"/>
</dbReference>
<dbReference type="PATRIC" id="fig|1226633.4.peg.1922"/>
<feature type="domain" description="Obg" evidence="1">
    <location>
        <begin position="1"/>
        <end position="40"/>
    </location>
</feature>
<dbReference type="EMBL" id="AUZI01000023">
    <property type="protein sequence ID" value="KID48496.1"/>
    <property type="molecule type" value="Genomic_DNA"/>
</dbReference>
<comment type="caution">
    <text evidence="2">The sequence shown here is derived from an EMBL/GenBank/DDBJ whole genome shotgun (WGS) entry which is preliminary data.</text>
</comment>
<name>A0A0B4EGS1_9FUSO</name>
<dbReference type="PROSITE" id="PS51883">
    <property type="entry name" value="OBG"/>
    <property type="match status" value="1"/>
</dbReference>
<dbReference type="InterPro" id="IPR036726">
    <property type="entry name" value="GTP1_OBG_dom_sf"/>
</dbReference>
<reference evidence="2 3" key="1">
    <citation type="submission" date="2013-08" db="EMBL/GenBank/DDBJ databases">
        <title>An opportunistic ruminal bacterium that causes liver abscesses in cattle.</title>
        <authorList>
            <person name="Benahmed F.H."/>
            <person name="Rasmussen M."/>
            <person name="Harbottle H."/>
            <person name="Soppet D."/>
            <person name="Nagaraja T.G."/>
            <person name="Davidson M."/>
        </authorList>
    </citation>
    <scope>NUCLEOTIDE SEQUENCE [LARGE SCALE GENOMIC DNA]</scope>
    <source>
        <strain evidence="2 3">B35</strain>
    </source>
</reference>
<dbReference type="InterPro" id="IPR006169">
    <property type="entry name" value="GTP1_OBG_dom"/>
</dbReference>
<dbReference type="Gene3D" id="2.70.210.12">
    <property type="entry name" value="GTP1/OBG domain"/>
    <property type="match status" value="1"/>
</dbReference>
<dbReference type="Proteomes" id="UP000031184">
    <property type="component" value="Unassembled WGS sequence"/>
</dbReference>
<gene>
    <name evidence="2" type="ORF">C095_09480</name>
</gene>
<dbReference type="AlphaFoldDB" id="A0A0B4EGS1"/>